<evidence type="ECO:0000256" key="2">
    <source>
        <dbReference type="ARBA" id="ARBA00022490"/>
    </source>
</evidence>
<dbReference type="GO" id="GO:0009252">
    <property type="term" value="P:peptidoglycan biosynthetic process"/>
    <property type="evidence" value="ECO:0007669"/>
    <property type="project" value="UniProtKB-UniPathway"/>
</dbReference>
<dbReference type="InterPro" id="IPR036615">
    <property type="entry name" value="Mur_ligase_C_dom_sf"/>
</dbReference>
<dbReference type="Pfam" id="PF08245">
    <property type="entry name" value="Mur_ligase_M"/>
    <property type="match status" value="1"/>
</dbReference>
<evidence type="ECO:0000256" key="10">
    <source>
        <dbReference type="SAM" id="Phobius"/>
    </source>
</evidence>
<name>A0A2H0RMM3_9BACT</name>
<gene>
    <name evidence="13" type="ORF">COV07_01115</name>
</gene>
<sequence>MNNKKDKKSRENDLAPSEKVEGALRGAKRFIPRQMFSFFQPTYHYLLSIFAALWYKFPARDLIVIAVTGTKGKSTTVELLLHLLRAGGLKVAGASTVRFTIDKKEERNLYKMTLPGRFFLQRFLYNAKLAGCTHAVIEITSESVSQYRHKWLFLNALVFTNLSPEHIESHGSYEKYIEAKLDIARELEHSKKGNRVIVVNGDDNESQKFLSLSIPRKLNFELDDTRPFALESTHARATIFGKPITFPLPGEFNILNALGASMTAKEFGVSEETIRKALSEFEGVKGRVERVIQDGVSVPFDVIVDYAHTPDSLEKLYRAFPGQRKVCVLGNTGGGRDKWKRALMGGIAGYYCDEIILTNEDPYDEDPLTIVVEMATGIKKKKYEILMDRRLAIREALKRAGQGDIVLISGKGTDPYIMGAKGTKEPWDDATVVREELTRLASL</sequence>
<evidence type="ECO:0000313" key="13">
    <source>
        <dbReference type="EMBL" id="PIR47025.1"/>
    </source>
</evidence>
<evidence type="ECO:0000259" key="12">
    <source>
        <dbReference type="Pfam" id="PF08245"/>
    </source>
</evidence>
<keyword evidence="9" id="KW-0131">Cell cycle</keyword>
<dbReference type="SUPFAM" id="SSF53244">
    <property type="entry name" value="MurD-like peptide ligases, peptide-binding domain"/>
    <property type="match status" value="1"/>
</dbReference>
<dbReference type="Gene3D" id="3.90.190.20">
    <property type="entry name" value="Mur ligase, C-terminal domain"/>
    <property type="match status" value="1"/>
</dbReference>
<keyword evidence="2" id="KW-0963">Cytoplasm</keyword>
<keyword evidence="10" id="KW-0472">Membrane</keyword>
<evidence type="ECO:0000256" key="6">
    <source>
        <dbReference type="ARBA" id="ARBA00022960"/>
    </source>
</evidence>
<dbReference type="EMBL" id="PCYL01000013">
    <property type="protein sequence ID" value="PIR47025.1"/>
    <property type="molecule type" value="Genomic_DNA"/>
</dbReference>
<keyword evidence="7 9" id="KW-0573">Peptidoglycan synthesis</keyword>
<comment type="pathway">
    <text evidence="9">Cell wall biogenesis; peptidoglycan biosynthesis.</text>
</comment>
<dbReference type="InterPro" id="IPR036565">
    <property type="entry name" value="Mur-like_cat_sf"/>
</dbReference>
<accession>A0A2H0RMM3</accession>
<evidence type="ECO:0000256" key="7">
    <source>
        <dbReference type="ARBA" id="ARBA00022984"/>
    </source>
</evidence>
<proteinExistence type="inferred from homology"/>
<evidence type="ECO:0000256" key="1">
    <source>
        <dbReference type="ARBA" id="ARBA00005898"/>
    </source>
</evidence>
<evidence type="ECO:0000256" key="9">
    <source>
        <dbReference type="RuleBase" id="RU004135"/>
    </source>
</evidence>
<dbReference type="Proteomes" id="UP000230833">
    <property type="component" value="Unassembled WGS sequence"/>
</dbReference>
<dbReference type="NCBIfam" id="TIGR01085">
    <property type="entry name" value="murE"/>
    <property type="match status" value="1"/>
</dbReference>
<feature type="domain" description="Mur ligase central" evidence="12">
    <location>
        <begin position="67"/>
        <end position="263"/>
    </location>
</feature>
<keyword evidence="4" id="KW-0547">Nucleotide-binding</keyword>
<keyword evidence="8 9" id="KW-0961">Cell wall biogenesis/degradation</keyword>
<dbReference type="SUPFAM" id="SSF53623">
    <property type="entry name" value="MurD-like peptide ligases, catalytic domain"/>
    <property type="match status" value="1"/>
</dbReference>
<dbReference type="AlphaFoldDB" id="A0A2H0RMM3"/>
<dbReference type="GO" id="GO:0071555">
    <property type="term" value="P:cell wall organization"/>
    <property type="evidence" value="ECO:0007669"/>
    <property type="project" value="UniProtKB-KW"/>
</dbReference>
<feature type="transmembrane region" description="Helical" evidence="10">
    <location>
        <begin position="35"/>
        <end position="55"/>
    </location>
</feature>
<dbReference type="PANTHER" id="PTHR23135">
    <property type="entry name" value="MUR LIGASE FAMILY MEMBER"/>
    <property type="match status" value="1"/>
</dbReference>
<dbReference type="GO" id="GO:0008360">
    <property type="term" value="P:regulation of cell shape"/>
    <property type="evidence" value="ECO:0007669"/>
    <property type="project" value="UniProtKB-KW"/>
</dbReference>
<evidence type="ECO:0008006" key="15">
    <source>
        <dbReference type="Google" id="ProtNLM"/>
    </source>
</evidence>
<dbReference type="GO" id="GO:0005737">
    <property type="term" value="C:cytoplasm"/>
    <property type="evidence" value="ECO:0007669"/>
    <property type="project" value="UniProtKB-SubCell"/>
</dbReference>
<dbReference type="InterPro" id="IPR004101">
    <property type="entry name" value="Mur_ligase_C"/>
</dbReference>
<evidence type="ECO:0000256" key="5">
    <source>
        <dbReference type="ARBA" id="ARBA00022840"/>
    </source>
</evidence>
<keyword evidence="10" id="KW-0812">Transmembrane</keyword>
<dbReference type="InterPro" id="IPR005761">
    <property type="entry name" value="UDP-N-AcMur-Glu-dNH2Pim_ligase"/>
</dbReference>
<evidence type="ECO:0000256" key="8">
    <source>
        <dbReference type="ARBA" id="ARBA00023316"/>
    </source>
</evidence>
<evidence type="ECO:0000259" key="11">
    <source>
        <dbReference type="Pfam" id="PF02875"/>
    </source>
</evidence>
<keyword evidence="5" id="KW-0067">ATP-binding</keyword>
<comment type="subcellular location">
    <subcellularLocation>
        <location evidence="9">Cytoplasm</location>
    </subcellularLocation>
</comment>
<dbReference type="GO" id="GO:0051301">
    <property type="term" value="P:cell division"/>
    <property type="evidence" value="ECO:0007669"/>
    <property type="project" value="UniProtKB-KW"/>
</dbReference>
<keyword evidence="3" id="KW-0436">Ligase</keyword>
<organism evidence="13 14">
    <name type="scientific">Candidatus Vogelbacteria bacterium CG10_big_fil_rev_8_21_14_0_10_45_14</name>
    <dbReference type="NCBI Taxonomy" id="1975042"/>
    <lineage>
        <taxon>Bacteria</taxon>
        <taxon>Candidatus Vogeliibacteriota</taxon>
    </lineage>
</organism>
<dbReference type="InterPro" id="IPR013221">
    <property type="entry name" value="Mur_ligase_cen"/>
</dbReference>
<reference evidence="13 14" key="1">
    <citation type="submission" date="2017-09" db="EMBL/GenBank/DDBJ databases">
        <title>Depth-based differentiation of microbial function through sediment-hosted aquifers and enrichment of novel symbionts in the deep terrestrial subsurface.</title>
        <authorList>
            <person name="Probst A.J."/>
            <person name="Ladd B."/>
            <person name="Jarett J.K."/>
            <person name="Geller-Mcgrath D.E."/>
            <person name="Sieber C.M."/>
            <person name="Emerson J.B."/>
            <person name="Anantharaman K."/>
            <person name="Thomas B.C."/>
            <person name="Malmstrom R."/>
            <person name="Stieglmeier M."/>
            <person name="Klingl A."/>
            <person name="Woyke T."/>
            <person name="Ryan C.M."/>
            <person name="Banfield J.F."/>
        </authorList>
    </citation>
    <scope>NUCLEOTIDE SEQUENCE [LARGE SCALE GENOMIC DNA]</scope>
    <source>
        <strain evidence="13">CG10_big_fil_rev_8_21_14_0_10_45_14</strain>
    </source>
</reference>
<evidence type="ECO:0000256" key="4">
    <source>
        <dbReference type="ARBA" id="ARBA00022741"/>
    </source>
</evidence>
<comment type="caution">
    <text evidence="13">The sequence shown here is derived from an EMBL/GenBank/DDBJ whole genome shotgun (WGS) entry which is preliminary data.</text>
</comment>
<dbReference type="UniPathway" id="UPA00219"/>
<dbReference type="PROSITE" id="PS01011">
    <property type="entry name" value="FOLYLPOLYGLU_SYNT_1"/>
    <property type="match status" value="1"/>
</dbReference>
<dbReference type="GO" id="GO:0005524">
    <property type="term" value="F:ATP binding"/>
    <property type="evidence" value="ECO:0007669"/>
    <property type="project" value="UniProtKB-KW"/>
</dbReference>
<evidence type="ECO:0000313" key="14">
    <source>
        <dbReference type="Proteomes" id="UP000230833"/>
    </source>
</evidence>
<dbReference type="PANTHER" id="PTHR23135:SF4">
    <property type="entry name" value="UDP-N-ACETYLMURAMOYL-L-ALANYL-D-GLUTAMATE--2,6-DIAMINOPIMELATE LIGASE MURE HOMOLOG, CHLOROPLASTIC"/>
    <property type="match status" value="1"/>
</dbReference>
<comment type="similarity">
    <text evidence="1">Belongs to the MurCDEF family. MurE subfamily.</text>
</comment>
<dbReference type="InterPro" id="IPR018109">
    <property type="entry name" value="Folylpolyglutamate_synth_CS"/>
</dbReference>
<evidence type="ECO:0000256" key="3">
    <source>
        <dbReference type="ARBA" id="ARBA00022598"/>
    </source>
</evidence>
<keyword evidence="6 9" id="KW-0133">Cell shape</keyword>
<feature type="domain" description="Mur ligase C-terminal" evidence="11">
    <location>
        <begin position="286"/>
        <end position="412"/>
    </location>
</feature>
<dbReference type="GO" id="GO:0004326">
    <property type="term" value="F:tetrahydrofolylpolyglutamate synthase activity"/>
    <property type="evidence" value="ECO:0007669"/>
    <property type="project" value="InterPro"/>
</dbReference>
<dbReference type="Gene3D" id="3.40.1190.10">
    <property type="entry name" value="Mur-like, catalytic domain"/>
    <property type="match status" value="1"/>
</dbReference>
<protein>
    <recommendedName>
        <fullName evidence="15">UDP-N-acetylmuramoyl-L-alanyl-D-glutamate--2, 6-diaminopimelate ligase</fullName>
    </recommendedName>
</protein>
<dbReference type="Pfam" id="PF02875">
    <property type="entry name" value="Mur_ligase_C"/>
    <property type="match status" value="1"/>
</dbReference>
<keyword evidence="10" id="KW-1133">Transmembrane helix</keyword>
<keyword evidence="9" id="KW-0132">Cell division</keyword>